<name>A0A1A9B1D4_PLESH</name>
<keyword evidence="1" id="KW-0808">Transferase</keyword>
<reference evidence="1" key="1">
    <citation type="submission" date="2021-03" db="EMBL/GenBank/DDBJ databases">
        <title>Plesiomonas shigelloides zfcc0051, isolated from zebrafish feces.</title>
        <authorList>
            <person name="Vanderhoek Z."/>
            <person name="Gaulke C."/>
        </authorList>
    </citation>
    <scope>NUCLEOTIDE SEQUENCE</scope>
    <source>
        <strain evidence="1">Zfcc0051</strain>
    </source>
</reference>
<dbReference type="SUPFAM" id="SSF55729">
    <property type="entry name" value="Acyl-CoA N-acyltransferases (Nat)"/>
    <property type="match status" value="1"/>
</dbReference>
<evidence type="ECO:0000313" key="2">
    <source>
        <dbReference type="Proteomes" id="UP000664658"/>
    </source>
</evidence>
<dbReference type="PROSITE" id="PS51186">
    <property type="entry name" value="GNAT"/>
    <property type="match status" value="1"/>
</dbReference>
<proteinExistence type="predicted"/>
<dbReference type="GO" id="GO:0016747">
    <property type="term" value="F:acyltransferase activity, transferring groups other than amino-acyl groups"/>
    <property type="evidence" value="ECO:0007669"/>
    <property type="project" value="InterPro"/>
</dbReference>
<dbReference type="GeneID" id="69704625"/>
<dbReference type="EMBL" id="JAFNAA010000009">
    <property type="protein sequence ID" value="MBO1108474.1"/>
    <property type="molecule type" value="Genomic_DNA"/>
</dbReference>
<dbReference type="RefSeq" id="WP_010864882.1">
    <property type="nucleotide sequence ID" value="NZ_CP027852.1"/>
</dbReference>
<organism evidence="1 2">
    <name type="scientific">Plesiomonas shigelloides</name>
    <name type="common">Aeromonas shigelloides</name>
    <dbReference type="NCBI Taxonomy" id="703"/>
    <lineage>
        <taxon>Bacteria</taxon>
        <taxon>Pseudomonadati</taxon>
        <taxon>Pseudomonadota</taxon>
        <taxon>Gammaproteobacteria</taxon>
        <taxon>Enterobacterales</taxon>
        <taxon>Enterobacteriaceae</taxon>
        <taxon>Plesiomonas</taxon>
    </lineage>
</organism>
<dbReference type="CDD" id="cd04301">
    <property type="entry name" value="NAT_SF"/>
    <property type="match status" value="1"/>
</dbReference>
<dbReference type="PANTHER" id="PTHR43072:SF60">
    <property type="entry name" value="L-2,4-DIAMINOBUTYRIC ACID ACETYLTRANSFERASE"/>
    <property type="match status" value="1"/>
</dbReference>
<dbReference type="InterPro" id="IPR000182">
    <property type="entry name" value="GNAT_dom"/>
</dbReference>
<dbReference type="Pfam" id="PF00583">
    <property type="entry name" value="Acetyltransf_1"/>
    <property type="match status" value="1"/>
</dbReference>
<protein>
    <submittedName>
        <fullName evidence="1">GNAT family N-acetyltransferase</fullName>
    </submittedName>
</protein>
<dbReference type="InterPro" id="IPR016181">
    <property type="entry name" value="Acyl_CoA_acyltransferase"/>
</dbReference>
<dbReference type="PANTHER" id="PTHR43072">
    <property type="entry name" value="N-ACETYLTRANSFERASE"/>
    <property type="match status" value="1"/>
</dbReference>
<sequence>MRLFKAEIWNLELLAEAFERYRVLFGGKPDLKRSQVFLKNRIRFDESIIFVAVQEESQLLGFVQLYPLLSSIDVQRTWLVNDLYVDDAFREQGVGRALMEKAREFAEYTNAGALVLDTEFANHPARQLYQSLGYQPLDNRLLYALTL</sequence>
<dbReference type="Proteomes" id="UP000664658">
    <property type="component" value="Unassembled WGS sequence"/>
</dbReference>
<evidence type="ECO:0000313" key="1">
    <source>
        <dbReference type="EMBL" id="MBO1108474.1"/>
    </source>
</evidence>
<dbReference type="AlphaFoldDB" id="A0A1A9B1D4"/>
<accession>A0A1A9B1D4</accession>
<gene>
    <name evidence="1" type="ORF">J2R62_09595</name>
</gene>
<dbReference type="Gene3D" id="3.40.630.30">
    <property type="match status" value="1"/>
</dbReference>
<comment type="caution">
    <text evidence="1">The sequence shown here is derived from an EMBL/GenBank/DDBJ whole genome shotgun (WGS) entry which is preliminary data.</text>
</comment>
<dbReference type="KEGG" id="pshi:SAMEA2665130_2864"/>